<evidence type="ECO:0000313" key="1">
    <source>
        <dbReference type="EMBL" id="DAE32251.1"/>
    </source>
</evidence>
<proteinExistence type="predicted"/>
<sequence length="138" mass="15553">MARFNVVGLDDLQEQMLQRAKIAEEAVPEMLKAGGAVMQEAQRAEIRTMFRSRRSTGDLAASIVVSKIKERDNGKMVEVYPDGKDRHGVRNATKGFVLQYGRKNMPARPWFTAANTKAADAVNDEMRRVWEAKQNDGR</sequence>
<dbReference type="NCBIfam" id="TIGR01725">
    <property type="entry name" value="phge_HK97_gp10"/>
    <property type="match status" value="1"/>
</dbReference>
<reference evidence="1" key="1">
    <citation type="journal article" date="2021" name="Proc. Natl. Acad. Sci. U.S.A.">
        <title>A Catalog of Tens of Thousands of Viruses from Human Metagenomes Reveals Hidden Associations with Chronic Diseases.</title>
        <authorList>
            <person name="Tisza M.J."/>
            <person name="Buck C.B."/>
        </authorList>
    </citation>
    <scope>NUCLEOTIDE SEQUENCE</scope>
    <source>
        <strain evidence="1">CtvdG25</strain>
    </source>
</reference>
<dbReference type="EMBL" id="BK059119">
    <property type="protein sequence ID" value="DAE32251.1"/>
    <property type="molecule type" value="Genomic_DNA"/>
</dbReference>
<organism evidence="1">
    <name type="scientific">virus sp. ctvdG25</name>
    <dbReference type="NCBI Taxonomy" id="2825827"/>
    <lineage>
        <taxon>Viruses</taxon>
    </lineage>
</organism>
<dbReference type="Pfam" id="PF04883">
    <property type="entry name" value="HK97-gp10_like"/>
    <property type="match status" value="1"/>
</dbReference>
<accession>A0A8S5RM53</accession>
<dbReference type="InterPro" id="IPR010064">
    <property type="entry name" value="HK97-gp10_tail"/>
</dbReference>
<name>A0A8S5RM53_9VIRU</name>
<protein>
    <submittedName>
        <fullName evidence="1">Type I neck protein</fullName>
    </submittedName>
</protein>